<dbReference type="InterPro" id="IPR036237">
    <property type="entry name" value="Xyl_isomerase-like_sf"/>
</dbReference>
<accession>A0A4R1K9I6</accession>
<keyword evidence="2" id="KW-1185">Reference proteome</keyword>
<dbReference type="Proteomes" id="UP000294614">
    <property type="component" value="Unassembled WGS sequence"/>
</dbReference>
<gene>
    <name evidence="1" type="ORF">C8D98_1924</name>
</gene>
<organism evidence="1 2">
    <name type="scientific">Seleniivibrio woodruffii</name>
    <dbReference type="NCBI Taxonomy" id="1078050"/>
    <lineage>
        <taxon>Bacteria</taxon>
        <taxon>Pseudomonadati</taxon>
        <taxon>Deferribacterota</taxon>
        <taxon>Deferribacteres</taxon>
        <taxon>Deferribacterales</taxon>
        <taxon>Geovibrionaceae</taxon>
        <taxon>Seleniivibrio</taxon>
    </lineage>
</organism>
<evidence type="ECO:0000313" key="1">
    <source>
        <dbReference type="EMBL" id="TCK61042.1"/>
    </source>
</evidence>
<protein>
    <recommendedName>
        <fullName evidence="3">Sugar phosphate isomerase/epimerase</fullName>
    </recommendedName>
</protein>
<dbReference type="EMBL" id="SMGG01000004">
    <property type="protein sequence ID" value="TCK61042.1"/>
    <property type="molecule type" value="Genomic_DNA"/>
</dbReference>
<comment type="caution">
    <text evidence="1">The sequence shown here is derived from an EMBL/GenBank/DDBJ whole genome shotgun (WGS) entry which is preliminary data.</text>
</comment>
<dbReference type="SUPFAM" id="SSF51658">
    <property type="entry name" value="Xylose isomerase-like"/>
    <property type="match status" value="1"/>
</dbReference>
<evidence type="ECO:0000313" key="2">
    <source>
        <dbReference type="Proteomes" id="UP000294614"/>
    </source>
</evidence>
<name>A0A4R1K9I6_9BACT</name>
<dbReference type="AlphaFoldDB" id="A0A4R1K9I6"/>
<reference evidence="1 2" key="1">
    <citation type="submission" date="2019-03" db="EMBL/GenBank/DDBJ databases">
        <title>Genomic Encyclopedia of Type Strains, Phase IV (KMG-IV): sequencing the most valuable type-strain genomes for metagenomic binning, comparative biology and taxonomic classification.</title>
        <authorList>
            <person name="Goeker M."/>
        </authorList>
    </citation>
    <scope>NUCLEOTIDE SEQUENCE [LARGE SCALE GENOMIC DNA]</scope>
    <source>
        <strain evidence="1 2">DSM 24984</strain>
    </source>
</reference>
<dbReference type="OrthoDB" id="9792261at2"/>
<dbReference type="NCBIfam" id="NF041277">
    <property type="entry name" value="coba_remo_CbiR"/>
    <property type="match status" value="1"/>
</dbReference>
<evidence type="ECO:0008006" key="3">
    <source>
        <dbReference type="Google" id="ProtNLM"/>
    </source>
</evidence>
<proteinExistence type="predicted"/>
<dbReference type="RefSeq" id="WP_132873894.1">
    <property type="nucleotide sequence ID" value="NZ_SMGG01000004.1"/>
</dbReference>
<sequence length="215" mass="24570">MKISAPSFVIPADRVSNVRYLKNMVDEVELLFFDSRHELDMPEESEIAALAKLGMAYSAHLPTDTDLNTPDGWLVIDAYLEKLKPLNLKRAVIHPAETSFFLKELAKRPDIIIENTDFYGSFFDDAVEMGFRICFDNAHAGDSAHKFHEKYAPYIAEYHLQGETGGKHHKSLEHIETNLLESILTHAKRNGATVCLEMFNEDDFLVSYEIIKEYK</sequence>